<dbReference type="OrthoDB" id="3697462at2"/>
<feature type="compositionally biased region" description="Basic and acidic residues" evidence="1">
    <location>
        <begin position="128"/>
        <end position="139"/>
    </location>
</feature>
<dbReference type="AlphaFoldDB" id="A0A2N3Y770"/>
<dbReference type="EMBL" id="PJNB01000001">
    <property type="protein sequence ID" value="PKW18738.1"/>
    <property type="molecule type" value="Genomic_DNA"/>
</dbReference>
<evidence type="ECO:0000313" key="2">
    <source>
        <dbReference type="EMBL" id="PKW18738.1"/>
    </source>
</evidence>
<keyword evidence="3" id="KW-1185">Reference proteome</keyword>
<organism evidence="2 3">
    <name type="scientific">Saccharopolyspora spinosa</name>
    <dbReference type="NCBI Taxonomy" id="60894"/>
    <lineage>
        <taxon>Bacteria</taxon>
        <taxon>Bacillati</taxon>
        <taxon>Actinomycetota</taxon>
        <taxon>Actinomycetes</taxon>
        <taxon>Pseudonocardiales</taxon>
        <taxon>Pseudonocardiaceae</taxon>
        <taxon>Saccharopolyspora</taxon>
    </lineage>
</organism>
<comment type="caution">
    <text evidence="2">The sequence shown here is derived from an EMBL/GenBank/DDBJ whole genome shotgun (WGS) entry which is preliminary data.</text>
</comment>
<sequence>MWHRNQRHSVLAVLSRLGRPHDRYTWTIPCRDARGRPARLRVGLAPGGVTLTVTPPGPITLAPLEAGRLRAAVRDAISTHAPLAAPGARTRHRRTATPLFGAFFAFGADYDAVPANAAPRPSSTEEQEDRHATQTRKDSGYAAAGRRRCPAA</sequence>
<name>A0A2N3Y770_SACSN</name>
<dbReference type="Proteomes" id="UP000233786">
    <property type="component" value="Unassembled WGS sequence"/>
</dbReference>
<feature type="region of interest" description="Disordered" evidence="1">
    <location>
        <begin position="114"/>
        <end position="152"/>
    </location>
</feature>
<evidence type="ECO:0000313" key="3">
    <source>
        <dbReference type="Proteomes" id="UP000233786"/>
    </source>
</evidence>
<accession>A0A2N3Y770</accession>
<evidence type="ECO:0000256" key="1">
    <source>
        <dbReference type="SAM" id="MobiDB-lite"/>
    </source>
</evidence>
<protein>
    <submittedName>
        <fullName evidence="2">Uncharacterized protein</fullName>
    </submittedName>
</protein>
<reference evidence="2" key="1">
    <citation type="submission" date="2017-12" db="EMBL/GenBank/DDBJ databases">
        <title>Sequencing the genomes of 1000 Actinobacteria strains.</title>
        <authorList>
            <person name="Klenk H.-P."/>
        </authorList>
    </citation>
    <scope>NUCLEOTIDE SEQUENCE [LARGE SCALE GENOMIC DNA]</scope>
    <source>
        <strain evidence="2">DSM 44228</strain>
    </source>
</reference>
<gene>
    <name evidence="2" type="ORF">A8926_6865</name>
</gene>
<proteinExistence type="predicted"/>